<protein>
    <submittedName>
        <fullName evidence="1">Uncharacterized protein</fullName>
    </submittedName>
</protein>
<evidence type="ECO:0000313" key="2">
    <source>
        <dbReference type="Proteomes" id="UP000265520"/>
    </source>
</evidence>
<keyword evidence="2" id="KW-1185">Reference proteome</keyword>
<name>A0A392T5H5_9FABA</name>
<accession>A0A392T5H5</accession>
<proteinExistence type="predicted"/>
<evidence type="ECO:0000313" key="1">
    <source>
        <dbReference type="EMBL" id="MCI55410.1"/>
    </source>
</evidence>
<dbReference type="Proteomes" id="UP000265520">
    <property type="component" value="Unassembled WGS sequence"/>
</dbReference>
<sequence length="10" mass="1047">MNGDGGGKRR</sequence>
<comment type="caution">
    <text evidence="1">The sequence shown here is derived from an EMBL/GenBank/DDBJ whole genome shotgun (WGS) entry which is preliminary data.</text>
</comment>
<organism evidence="1 2">
    <name type="scientific">Trifolium medium</name>
    <dbReference type="NCBI Taxonomy" id="97028"/>
    <lineage>
        <taxon>Eukaryota</taxon>
        <taxon>Viridiplantae</taxon>
        <taxon>Streptophyta</taxon>
        <taxon>Embryophyta</taxon>
        <taxon>Tracheophyta</taxon>
        <taxon>Spermatophyta</taxon>
        <taxon>Magnoliopsida</taxon>
        <taxon>eudicotyledons</taxon>
        <taxon>Gunneridae</taxon>
        <taxon>Pentapetalae</taxon>
        <taxon>rosids</taxon>
        <taxon>fabids</taxon>
        <taxon>Fabales</taxon>
        <taxon>Fabaceae</taxon>
        <taxon>Papilionoideae</taxon>
        <taxon>50 kb inversion clade</taxon>
        <taxon>NPAAA clade</taxon>
        <taxon>Hologalegina</taxon>
        <taxon>IRL clade</taxon>
        <taxon>Trifolieae</taxon>
        <taxon>Trifolium</taxon>
    </lineage>
</organism>
<feature type="non-terminal residue" evidence="1">
    <location>
        <position position="10"/>
    </location>
</feature>
<dbReference type="EMBL" id="LXQA010495832">
    <property type="protein sequence ID" value="MCI55410.1"/>
    <property type="molecule type" value="Genomic_DNA"/>
</dbReference>
<reference evidence="1 2" key="1">
    <citation type="journal article" date="2018" name="Front. Plant Sci.">
        <title>Red Clover (Trifolium pratense) and Zigzag Clover (T. medium) - A Picture of Genomic Similarities and Differences.</title>
        <authorList>
            <person name="Dluhosova J."/>
            <person name="Istvanek J."/>
            <person name="Nedelnik J."/>
            <person name="Repkova J."/>
        </authorList>
    </citation>
    <scope>NUCLEOTIDE SEQUENCE [LARGE SCALE GENOMIC DNA]</scope>
    <source>
        <strain evidence="2">cv. 10/8</strain>
        <tissue evidence="1">Leaf</tissue>
    </source>
</reference>